<dbReference type="EnsemblMetazoa" id="ADIR011163-RA">
    <property type="protein sequence ID" value="ADIR011163-PA"/>
    <property type="gene ID" value="ADIR011163"/>
</dbReference>
<accession>A0A182NU22</accession>
<dbReference type="GO" id="GO:0004517">
    <property type="term" value="F:nitric-oxide synthase activity"/>
    <property type="evidence" value="ECO:0007669"/>
    <property type="project" value="InterPro"/>
</dbReference>
<organism evidence="1 2">
    <name type="scientific">Anopheles dirus</name>
    <dbReference type="NCBI Taxonomy" id="7168"/>
    <lineage>
        <taxon>Eukaryota</taxon>
        <taxon>Metazoa</taxon>
        <taxon>Ecdysozoa</taxon>
        <taxon>Arthropoda</taxon>
        <taxon>Hexapoda</taxon>
        <taxon>Insecta</taxon>
        <taxon>Pterygota</taxon>
        <taxon>Neoptera</taxon>
        <taxon>Endopterygota</taxon>
        <taxon>Diptera</taxon>
        <taxon>Nematocera</taxon>
        <taxon>Culicoidea</taxon>
        <taxon>Culicidae</taxon>
        <taxon>Anophelinae</taxon>
        <taxon>Anopheles</taxon>
    </lineage>
</organism>
<dbReference type="AlphaFoldDB" id="A0A182NU22"/>
<dbReference type="STRING" id="7168.A0A182NU22"/>
<keyword evidence="2" id="KW-1185">Reference proteome</keyword>
<dbReference type="VEuPathDB" id="VectorBase:ADIR011163"/>
<dbReference type="SUPFAM" id="SSF56512">
    <property type="entry name" value="Nitric oxide (NO) synthase oxygenase domain"/>
    <property type="match status" value="1"/>
</dbReference>
<dbReference type="InterPro" id="IPR044943">
    <property type="entry name" value="NOS_dom_1"/>
</dbReference>
<protein>
    <submittedName>
        <fullName evidence="1">Uncharacterized protein</fullName>
    </submittedName>
</protein>
<evidence type="ECO:0000313" key="2">
    <source>
        <dbReference type="Proteomes" id="UP000075884"/>
    </source>
</evidence>
<name>A0A182NU22_9DIPT</name>
<proteinExistence type="predicted"/>
<reference evidence="1" key="2">
    <citation type="submission" date="2020-05" db="UniProtKB">
        <authorList>
            <consortium name="EnsemblMetazoa"/>
        </authorList>
    </citation>
    <scope>IDENTIFICATION</scope>
    <source>
        <strain evidence="1">WRAIR2</strain>
    </source>
</reference>
<dbReference type="Proteomes" id="UP000075884">
    <property type="component" value="Unassembled WGS sequence"/>
</dbReference>
<dbReference type="GO" id="GO:0006809">
    <property type="term" value="P:nitric oxide biosynthetic process"/>
    <property type="evidence" value="ECO:0007669"/>
    <property type="project" value="InterPro"/>
</dbReference>
<dbReference type="InterPro" id="IPR036119">
    <property type="entry name" value="NOS_N_sf"/>
</dbReference>
<dbReference type="Gene3D" id="3.90.340.10">
    <property type="entry name" value="Nitric Oxide Synthase, Chain A, domain 1"/>
    <property type="match status" value="1"/>
</dbReference>
<sequence length="124" mass="13394">MVTSAKLAGSVAHGTWSSGRVMSCSREVCMGSVMTPHVIGTETRKPEIVQQHAKDFLDQYYSSIRRVCLTLGNALYEQETAHVSRTLAPSGGGYGAAALIVPAHVREGSDQRTVRLCVCMSPKR</sequence>
<evidence type="ECO:0000313" key="1">
    <source>
        <dbReference type="EnsemblMetazoa" id="ADIR011163-PA"/>
    </source>
</evidence>
<reference evidence="2" key="1">
    <citation type="submission" date="2013-03" db="EMBL/GenBank/DDBJ databases">
        <title>The Genome Sequence of Anopheles dirus WRAIR2.</title>
        <authorList>
            <consortium name="The Broad Institute Genomics Platform"/>
            <person name="Neafsey D.E."/>
            <person name="Walton C."/>
            <person name="Walker B."/>
            <person name="Young S.K."/>
            <person name="Zeng Q."/>
            <person name="Gargeya S."/>
            <person name="Fitzgerald M."/>
            <person name="Haas B."/>
            <person name="Abouelleil A."/>
            <person name="Allen A.W."/>
            <person name="Alvarado L."/>
            <person name="Arachchi H.M."/>
            <person name="Berlin A.M."/>
            <person name="Chapman S.B."/>
            <person name="Gainer-Dewar J."/>
            <person name="Goldberg J."/>
            <person name="Griggs A."/>
            <person name="Gujja S."/>
            <person name="Hansen M."/>
            <person name="Howarth C."/>
            <person name="Imamovic A."/>
            <person name="Ireland A."/>
            <person name="Larimer J."/>
            <person name="McCowan C."/>
            <person name="Murphy C."/>
            <person name="Pearson M."/>
            <person name="Poon T.W."/>
            <person name="Priest M."/>
            <person name="Roberts A."/>
            <person name="Saif S."/>
            <person name="Shea T."/>
            <person name="Sisk P."/>
            <person name="Sykes S."/>
            <person name="Wortman J."/>
            <person name="Nusbaum C."/>
            <person name="Birren B."/>
        </authorList>
    </citation>
    <scope>NUCLEOTIDE SEQUENCE [LARGE SCALE GENOMIC DNA]</scope>
    <source>
        <strain evidence="2">WRAIR2</strain>
    </source>
</reference>